<dbReference type="EMBL" id="JABXXQ010000218">
    <property type="protein sequence ID" value="NVN30784.1"/>
    <property type="molecule type" value="Genomic_DNA"/>
</dbReference>
<dbReference type="Proteomes" id="UP000565205">
    <property type="component" value="Unassembled WGS sequence"/>
</dbReference>
<reference evidence="1 3" key="2">
    <citation type="submission" date="2020-08" db="EMBL/GenBank/DDBJ databases">
        <title>Genomic Encyclopedia of Type Strains, Phase III (KMG-III): the genomes of soil and plant-associated and newly described type strains.</title>
        <authorList>
            <person name="Whitman W."/>
        </authorList>
    </citation>
    <scope>NUCLEOTIDE SEQUENCE [LARGE SCALE GENOMIC DNA]</scope>
    <source>
        <strain evidence="1 3">CECT 8088</strain>
    </source>
</reference>
<keyword evidence="3" id="KW-1185">Reference proteome</keyword>
<gene>
    <name evidence="1" type="ORF">FHR90_001789</name>
    <name evidence="2" type="ORF">HUK83_10630</name>
</gene>
<dbReference type="RefSeq" id="WP_176624599.1">
    <property type="nucleotide sequence ID" value="NZ_JABXXQ010000218.1"/>
</dbReference>
<evidence type="ECO:0000313" key="3">
    <source>
        <dbReference type="Proteomes" id="UP000557688"/>
    </source>
</evidence>
<protein>
    <submittedName>
        <fullName evidence="1">Uncharacterized protein</fullName>
    </submittedName>
</protein>
<evidence type="ECO:0000313" key="1">
    <source>
        <dbReference type="EMBL" id="MBB3173957.1"/>
    </source>
</evidence>
<sequence length="161" mass="17439">MAPVSTRRRPPPTRRLIRRVIAALLFGFALLALLKSGLLPQSALGPQPGAPEAVSTGPLARLEARIFPPKVDWSNDYAMVQELRRRIAADGLSDAKPNCLLFIINGNDPPADTRVRVLAKHNAECGGDPKTMPDLFLVKVDRSKGTALADAGQRGQFKPLK</sequence>
<dbReference type="AlphaFoldDB" id="A0A839UVW0"/>
<proteinExistence type="predicted"/>
<dbReference type="EMBL" id="JACHXV010000005">
    <property type="protein sequence ID" value="MBB3173957.1"/>
    <property type="molecule type" value="Genomic_DNA"/>
</dbReference>
<organism evidence="1 3">
    <name type="scientific">Endobacter medicaginis</name>
    <dbReference type="NCBI Taxonomy" id="1181271"/>
    <lineage>
        <taxon>Bacteria</taxon>
        <taxon>Pseudomonadati</taxon>
        <taxon>Pseudomonadota</taxon>
        <taxon>Alphaproteobacteria</taxon>
        <taxon>Acetobacterales</taxon>
        <taxon>Acetobacteraceae</taxon>
        <taxon>Endobacter</taxon>
    </lineage>
</organism>
<name>A0A839UVW0_9PROT</name>
<reference evidence="2 4" key="1">
    <citation type="submission" date="2020-06" db="EMBL/GenBank/DDBJ databases">
        <title>Description of novel acetic acid bacteria.</title>
        <authorList>
            <person name="Sombolestani A."/>
        </authorList>
    </citation>
    <scope>NUCLEOTIDE SEQUENCE [LARGE SCALE GENOMIC DNA]</scope>
    <source>
        <strain evidence="2 4">LMG 26838</strain>
    </source>
</reference>
<dbReference type="Proteomes" id="UP000557688">
    <property type="component" value="Unassembled WGS sequence"/>
</dbReference>
<accession>A0A839UVW0</accession>
<evidence type="ECO:0000313" key="2">
    <source>
        <dbReference type="EMBL" id="NVN30784.1"/>
    </source>
</evidence>
<evidence type="ECO:0000313" key="4">
    <source>
        <dbReference type="Proteomes" id="UP000565205"/>
    </source>
</evidence>
<comment type="caution">
    <text evidence="1">The sequence shown here is derived from an EMBL/GenBank/DDBJ whole genome shotgun (WGS) entry which is preliminary data.</text>
</comment>